<dbReference type="InterPro" id="IPR050834">
    <property type="entry name" value="Glycosyltransf_2"/>
</dbReference>
<evidence type="ECO:0000256" key="1">
    <source>
        <dbReference type="SAM" id="Phobius"/>
    </source>
</evidence>
<gene>
    <name evidence="3" type="ORF">A2115_00280</name>
</gene>
<keyword evidence="1" id="KW-1133">Transmembrane helix</keyword>
<dbReference type="InterPro" id="IPR029044">
    <property type="entry name" value="Nucleotide-diphossugar_trans"/>
</dbReference>
<dbReference type="PANTHER" id="PTHR43685:SF3">
    <property type="entry name" value="SLR2126 PROTEIN"/>
    <property type="match status" value="1"/>
</dbReference>
<evidence type="ECO:0000313" key="4">
    <source>
        <dbReference type="Proteomes" id="UP000176198"/>
    </source>
</evidence>
<keyword evidence="1" id="KW-0472">Membrane</keyword>
<dbReference type="InterPro" id="IPR001173">
    <property type="entry name" value="Glyco_trans_2-like"/>
</dbReference>
<dbReference type="Pfam" id="PF00535">
    <property type="entry name" value="Glycos_transf_2"/>
    <property type="match status" value="1"/>
</dbReference>
<keyword evidence="1" id="KW-0812">Transmembrane</keyword>
<name>A0A1F7WGD2_9BACT</name>
<dbReference type="Gene3D" id="3.90.550.10">
    <property type="entry name" value="Spore Coat Polysaccharide Biosynthesis Protein SpsA, Chain A"/>
    <property type="match status" value="1"/>
</dbReference>
<evidence type="ECO:0000259" key="2">
    <source>
        <dbReference type="Pfam" id="PF00535"/>
    </source>
</evidence>
<evidence type="ECO:0000313" key="3">
    <source>
        <dbReference type="EMBL" id="OGM01873.1"/>
    </source>
</evidence>
<proteinExistence type="predicted"/>
<protein>
    <recommendedName>
        <fullName evidence="2">Glycosyltransferase 2-like domain-containing protein</fullName>
    </recommendedName>
</protein>
<sequence>MKVSICITVFNAEKLIAPLLQSLLAQIKKADEIVIVDGGSTDKTVEIIKHFQRKHKEIKILLDNCFRARGRNLAVEIAQYPIIAMTDAGCVARKAWLKRITGPFVHPEVDIVAGVYESVGDTPMQKALGLFLGYPISKFGVNFLPTARSIAFRKEAWEKVGGFPEKEQNSAEDTEFNYKAIKLGLKYSRVKDAAVEWGIPRTLREGIETMGDYAKWDARSAIWWHPTQKLSSHNIRILSIFLRYLVGLSLLVLGFSSPPLFLIGAFGFIIYLIWAFRKVFIEFQNFRVAVWGPVIQILSDIAIMAGFIRGTIRK</sequence>
<reference evidence="3 4" key="1">
    <citation type="journal article" date="2016" name="Nat. Commun.">
        <title>Thousands of microbial genomes shed light on interconnected biogeochemical processes in an aquifer system.</title>
        <authorList>
            <person name="Anantharaman K."/>
            <person name="Brown C.T."/>
            <person name="Hug L.A."/>
            <person name="Sharon I."/>
            <person name="Castelle C.J."/>
            <person name="Probst A.J."/>
            <person name="Thomas B.C."/>
            <person name="Singh A."/>
            <person name="Wilkins M.J."/>
            <person name="Karaoz U."/>
            <person name="Brodie E.L."/>
            <person name="Williams K.H."/>
            <person name="Hubbard S.S."/>
            <person name="Banfield J.F."/>
        </authorList>
    </citation>
    <scope>NUCLEOTIDE SEQUENCE [LARGE SCALE GENOMIC DNA]</scope>
</reference>
<feature type="transmembrane region" description="Helical" evidence="1">
    <location>
        <begin position="259"/>
        <end position="276"/>
    </location>
</feature>
<dbReference type="PANTHER" id="PTHR43685">
    <property type="entry name" value="GLYCOSYLTRANSFERASE"/>
    <property type="match status" value="1"/>
</dbReference>
<organism evidence="3 4">
    <name type="scientific">Candidatus Woesebacteria bacterium GWA1_41_8</name>
    <dbReference type="NCBI Taxonomy" id="1802471"/>
    <lineage>
        <taxon>Bacteria</taxon>
        <taxon>Candidatus Woeseibacteriota</taxon>
    </lineage>
</organism>
<accession>A0A1F7WGD2</accession>
<feature type="domain" description="Glycosyltransferase 2-like" evidence="2">
    <location>
        <begin position="4"/>
        <end position="129"/>
    </location>
</feature>
<dbReference type="SUPFAM" id="SSF53448">
    <property type="entry name" value="Nucleotide-diphospho-sugar transferases"/>
    <property type="match status" value="1"/>
</dbReference>
<dbReference type="AlphaFoldDB" id="A0A1F7WGD2"/>
<dbReference type="STRING" id="1802471.A2115_00280"/>
<dbReference type="EMBL" id="MGFJ01000036">
    <property type="protein sequence ID" value="OGM01873.1"/>
    <property type="molecule type" value="Genomic_DNA"/>
</dbReference>
<dbReference type="Proteomes" id="UP000176198">
    <property type="component" value="Unassembled WGS sequence"/>
</dbReference>
<comment type="caution">
    <text evidence="3">The sequence shown here is derived from an EMBL/GenBank/DDBJ whole genome shotgun (WGS) entry which is preliminary data.</text>
</comment>
<feature type="transmembrane region" description="Helical" evidence="1">
    <location>
        <begin position="288"/>
        <end position="308"/>
    </location>
</feature>